<protein>
    <recommendedName>
        <fullName evidence="5">Zinc finger CCCH domain-containing protein 3</fullName>
    </recommendedName>
</protein>
<dbReference type="PANTHER" id="PTHR46156">
    <property type="entry name" value="CCCH ZINGC FINGER"/>
    <property type="match status" value="1"/>
</dbReference>
<feature type="zinc finger region" description="C3H1-type" evidence="6">
    <location>
        <begin position="398"/>
        <end position="424"/>
    </location>
</feature>
<feature type="domain" description="C3H1-type" evidence="7">
    <location>
        <begin position="398"/>
        <end position="424"/>
    </location>
</feature>
<dbReference type="KEGG" id="tad:TRIADDRAFT_52522"/>
<dbReference type="Pfam" id="PF00642">
    <property type="entry name" value="zf-CCCH"/>
    <property type="match status" value="1"/>
</dbReference>
<keyword evidence="1 6" id="KW-0479">Metal-binding</keyword>
<dbReference type="GeneID" id="6750196"/>
<dbReference type="EMBL" id="DS985241">
    <property type="protein sequence ID" value="EDV29038.1"/>
    <property type="molecule type" value="Genomic_DNA"/>
</dbReference>
<evidence type="ECO:0000256" key="4">
    <source>
        <dbReference type="ARBA" id="ARBA00022833"/>
    </source>
</evidence>
<organism evidence="8 9">
    <name type="scientific">Trichoplax adhaerens</name>
    <name type="common">Trichoplax reptans</name>
    <dbReference type="NCBI Taxonomy" id="10228"/>
    <lineage>
        <taxon>Eukaryota</taxon>
        <taxon>Metazoa</taxon>
        <taxon>Placozoa</taxon>
        <taxon>Uniplacotomia</taxon>
        <taxon>Trichoplacea</taxon>
        <taxon>Trichoplacidae</taxon>
        <taxon>Trichoplax</taxon>
    </lineage>
</organism>
<evidence type="ECO:0000259" key="7">
    <source>
        <dbReference type="PROSITE" id="PS50103"/>
    </source>
</evidence>
<dbReference type="PROSITE" id="PS50103">
    <property type="entry name" value="ZF_C3H1"/>
    <property type="match status" value="4"/>
</dbReference>
<gene>
    <name evidence="8" type="ORF">TRIADDRAFT_52522</name>
</gene>
<dbReference type="eggNOG" id="KOG1492">
    <property type="taxonomic scope" value="Eukaryota"/>
</dbReference>
<keyword evidence="9" id="KW-1185">Reference proteome</keyword>
<dbReference type="PhylomeDB" id="B3RJ05"/>
<feature type="zinc finger region" description="C3H1-type" evidence="6">
    <location>
        <begin position="452"/>
        <end position="479"/>
    </location>
</feature>
<evidence type="ECO:0000256" key="5">
    <source>
        <dbReference type="ARBA" id="ARBA00071600"/>
    </source>
</evidence>
<evidence type="ECO:0000256" key="1">
    <source>
        <dbReference type="ARBA" id="ARBA00022723"/>
    </source>
</evidence>
<dbReference type="PANTHER" id="PTHR46156:SF1">
    <property type="entry name" value="ZINC FINGER CCCH DOMAIN-CONTAINING PROTEIN 3"/>
    <property type="match status" value="1"/>
</dbReference>
<dbReference type="Proteomes" id="UP000009022">
    <property type="component" value="Unassembled WGS sequence"/>
</dbReference>
<reference evidence="8 9" key="1">
    <citation type="journal article" date="2008" name="Nature">
        <title>The Trichoplax genome and the nature of placozoans.</title>
        <authorList>
            <person name="Srivastava M."/>
            <person name="Begovic E."/>
            <person name="Chapman J."/>
            <person name="Putnam N.H."/>
            <person name="Hellsten U."/>
            <person name="Kawashima T."/>
            <person name="Kuo A."/>
            <person name="Mitros T."/>
            <person name="Salamov A."/>
            <person name="Carpenter M.L."/>
            <person name="Signorovitch A.Y."/>
            <person name="Moreno M.A."/>
            <person name="Kamm K."/>
            <person name="Grimwood J."/>
            <person name="Schmutz J."/>
            <person name="Shapiro H."/>
            <person name="Grigoriev I.V."/>
            <person name="Buss L.W."/>
            <person name="Schierwater B."/>
            <person name="Dellaporta S.L."/>
            <person name="Rokhsar D.S."/>
        </authorList>
    </citation>
    <scope>NUCLEOTIDE SEQUENCE [LARGE SCALE GENOMIC DNA]</scope>
    <source>
        <strain evidence="8 9">Grell-BS-1999</strain>
    </source>
</reference>
<dbReference type="InterPro" id="IPR000571">
    <property type="entry name" value="Znf_CCCH"/>
</dbReference>
<proteinExistence type="predicted"/>
<feature type="domain" description="C3H1-type" evidence="7">
    <location>
        <begin position="452"/>
        <end position="479"/>
    </location>
</feature>
<evidence type="ECO:0000256" key="3">
    <source>
        <dbReference type="ARBA" id="ARBA00022771"/>
    </source>
</evidence>
<dbReference type="InParanoid" id="B3RJ05"/>
<dbReference type="GO" id="GO:0008270">
    <property type="term" value="F:zinc ion binding"/>
    <property type="evidence" value="ECO:0007669"/>
    <property type="project" value="UniProtKB-KW"/>
</dbReference>
<sequence length="602" mass="69742">MDKNRKQSLEAEAKYLTNLITSYKNKQVKPLSNHFTKQPSTHYFNNNQRSKYNDTMIKIKKLSNVQSFHHDSSSANVSKILNRYSWKATKNQVTKPIPQANIRTTDDSKQKSLVTKKDNVTGTRISWTDIKKSDLKVKKQVEKQHVTLNQTQLQNEGINNVADTTNLISSNRTPTLSSKEERFKWFNNTVKKHPDPSLRDNSKFLQTSNLNVPFSSLSTTTEKYNNYVKPDALPCRSQLKWSRNDNSMNPTSSVITRKSGIMKYYSAKKATDYKRYIYLTNRYRKRKPQSLKLLKLKKSCINPNYFSFRKSLRRTNLSKPRRKVKVTSKAVYTRRKEQPSYNYYNLDGVLYKSTGTKLVSRLSSVANKDAIVNKRHKLIKLRKGKCNRGNECPYVHDPSKVAVCTRFLRGMCHAEDCPFSHQISTDKMPVCSFFLRGNCTKDNCPFSHVRVAKNADLCKSFLLGYCPDGVKCKMRHVIICPEYSRNGQCSKGQNCRLLHRRIRFLRKKGIEISDEKTNNTRNEKQFLAKEPAPFKVIRKQMERIDTNNKKKQAEESILQNSLYADKKDESADFPMLKAPRFLHLNSNNEGHISTLDGDQKAY</sequence>
<dbReference type="STRING" id="10228.B3RJ05"/>
<feature type="domain" description="C3H1-type" evidence="7">
    <location>
        <begin position="425"/>
        <end position="451"/>
    </location>
</feature>
<dbReference type="GO" id="GO:0005634">
    <property type="term" value="C:nucleus"/>
    <property type="evidence" value="ECO:0000318"/>
    <property type="project" value="GO_Central"/>
</dbReference>
<feature type="zinc finger region" description="C3H1-type" evidence="6">
    <location>
        <begin position="425"/>
        <end position="451"/>
    </location>
</feature>
<accession>B3RJ05</accession>
<dbReference type="FunFam" id="4.10.1000.10:FF:000008">
    <property type="entry name" value="zinc finger CCCH domain-containing protein 3"/>
    <property type="match status" value="1"/>
</dbReference>
<evidence type="ECO:0000256" key="6">
    <source>
        <dbReference type="PROSITE-ProRule" id="PRU00723"/>
    </source>
</evidence>
<dbReference type="SMART" id="SM00356">
    <property type="entry name" value="ZnF_C3H1"/>
    <property type="match status" value="5"/>
</dbReference>
<dbReference type="Gene3D" id="4.10.1000.10">
    <property type="entry name" value="Zinc finger, CCCH-type"/>
    <property type="match status" value="2"/>
</dbReference>
<evidence type="ECO:0000313" key="9">
    <source>
        <dbReference type="Proteomes" id="UP000009022"/>
    </source>
</evidence>
<dbReference type="AlphaFoldDB" id="B3RJ05"/>
<dbReference type="CTD" id="6750196"/>
<evidence type="ECO:0000256" key="2">
    <source>
        <dbReference type="ARBA" id="ARBA00022737"/>
    </source>
</evidence>
<dbReference type="RefSeq" id="XP_002108240.1">
    <property type="nucleotide sequence ID" value="XM_002108204.1"/>
</dbReference>
<dbReference type="OrthoDB" id="3247158at2759"/>
<feature type="zinc finger region" description="C3H1-type" evidence="6">
    <location>
        <begin position="480"/>
        <end position="502"/>
    </location>
</feature>
<dbReference type="HOGENOM" id="CLU_453706_0_0_1"/>
<keyword evidence="3 6" id="KW-0863">Zinc-finger</keyword>
<name>B3RJ05_TRIAD</name>
<keyword evidence="4 6" id="KW-0862">Zinc</keyword>
<feature type="domain" description="C3H1-type" evidence="7">
    <location>
        <begin position="480"/>
        <end position="502"/>
    </location>
</feature>
<evidence type="ECO:0000313" key="8">
    <source>
        <dbReference type="EMBL" id="EDV29038.1"/>
    </source>
</evidence>
<keyword evidence="2" id="KW-0677">Repeat</keyword>